<dbReference type="EnsemblMetazoa" id="XM_003251063">
    <property type="protein sequence ID" value="XP_003251111"/>
    <property type="gene ID" value="LOC100578123"/>
</dbReference>
<accession>A0A7M7LN68</accession>
<dbReference type="GeneID" id="100578123"/>
<protein>
    <submittedName>
        <fullName evidence="4">Uncharacterized protein LOC100578123</fullName>
    </submittedName>
</protein>
<evidence type="ECO:0000256" key="1">
    <source>
        <dbReference type="SAM" id="SignalP"/>
    </source>
</evidence>
<organism evidence="2">
    <name type="scientific">Apis mellifera</name>
    <name type="common">Honeybee</name>
    <dbReference type="NCBI Taxonomy" id="7460"/>
    <lineage>
        <taxon>Eukaryota</taxon>
        <taxon>Metazoa</taxon>
        <taxon>Ecdysozoa</taxon>
        <taxon>Arthropoda</taxon>
        <taxon>Hexapoda</taxon>
        <taxon>Insecta</taxon>
        <taxon>Pterygota</taxon>
        <taxon>Neoptera</taxon>
        <taxon>Endopterygota</taxon>
        <taxon>Hymenoptera</taxon>
        <taxon>Apocrita</taxon>
        <taxon>Aculeata</taxon>
        <taxon>Apoidea</taxon>
        <taxon>Anthophila</taxon>
        <taxon>Apidae</taxon>
        <taxon>Apis</taxon>
    </lineage>
</organism>
<name>A0A7M7LN68_APIME</name>
<keyword evidence="3" id="KW-1185">Reference proteome</keyword>
<feature type="signal peptide" evidence="1">
    <location>
        <begin position="1"/>
        <end position="18"/>
    </location>
</feature>
<evidence type="ECO:0000313" key="4">
    <source>
        <dbReference type="RefSeq" id="XP_003251111.1"/>
    </source>
</evidence>
<dbReference type="OMA" id="YTDYDYF"/>
<gene>
    <name evidence="2" type="primary">100578123</name>
    <name evidence="4" type="synonym">LOC100578123</name>
</gene>
<accession>A0A8B6XWE3</accession>
<keyword evidence="1" id="KW-0732">Signal</keyword>
<dbReference type="KEGG" id="ame:100578123"/>
<reference evidence="2" key="1">
    <citation type="submission" date="2021-01" db="UniProtKB">
        <authorList>
            <consortium name="EnsemblMetazoa"/>
        </authorList>
    </citation>
    <scope>IDENTIFICATION</scope>
    <source>
        <strain evidence="2">DH4</strain>
    </source>
</reference>
<sequence length="256" mass="29631">MYPRYDFLFVFVYHVVTGLSLPATTYDQRQTGDLNVQVHLKDVQVLALLDSEMLDDYTEYDYFYDYADFTIKPMKPNVTTTTEPSTSEIIEQLNFSNVTTSQNLTFPINESNTNINVENTEILSLVDDEKINETLSISLNKISKNSTTNEDNILKIKVNDKIENLFEDVEKNRTEQNNWGLSHSMEDSSKIFSRKRCRSGYSPDGNGRCRRLNKRRLSLIPLALRLVPKFLDDTARNARNFVQKEDNQMHSNQVMS</sequence>
<dbReference type="Proteomes" id="UP000005203">
    <property type="component" value="Linkage group LG5"/>
</dbReference>
<dbReference type="AlphaFoldDB" id="A0A7M7LN68"/>
<dbReference type="RefSeq" id="XP_003251111.1">
    <property type="nucleotide sequence ID" value="XM_003251063.4"/>
</dbReference>
<evidence type="ECO:0000313" key="2">
    <source>
        <dbReference type="EnsemblMetazoa" id="XP_003251111"/>
    </source>
</evidence>
<feature type="chain" id="PRO_5044660293" evidence="1">
    <location>
        <begin position="19"/>
        <end position="256"/>
    </location>
</feature>
<evidence type="ECO:0000313" key="3">
    <source>
        <dbReference type="Proteomes" id="UP000005203"/>
    </source>
</evidence>
<proteinExistence type="predicted"/>
<reference evidence="4" key="2">
    <citation type="submission" date="2025-04" db="UniProtKB">
        <authorList>
            <consortium name="RefSeq"/>
        </authorList>
    </citation>
    <scope>IDENTIFICATION</scope>
    <source>
        <strain evidence="4">DH4</strain>
        <tissue evidence="4">Whole body</tissue>
    </source>
</reference>
<dbReference type="OrthoDB" id="6700395at2759"/>